<dbReference type="OrthoDB" id="3071123at2759"/>
<organism evidence="2 3">
    <name type="scientific">Pholiota conissans</name>
    <dbReference type="NCBI Taxonomy" id="109636"/>
    <lineage>
        <taxon>Eukaryota</taxon>
        <taxon>Fungi</taxon>
        <taxon>Dikarya</taxon>
        <taxon>Basidiomycota</taxon>
        <taxon>Agaricomycotina</taxon>
        <taxon>Agaricomycetes</taxon>
        <taxon>Agaricomycetidae</taxon>
        <taxon>Agaricales</taxon>
        <taxon>Agaricineae</taxon>
        <taxon>Strophariaceae</taxon>
        <taxon>Pholiota</taxon>
    </lineage>
</organism>
<evidence type="ECO:0000256" key="1">
    <source>
        <dbReference type="SAM" id="MobiDB-lite"/>
    </source>
</evidence>
<proteinExistence type="predicted"/>
<accession>A0A9P5Z1B2</accession>
<feature type="region of interest" description="Disordered" evidence="1">
    <location>
        <begin position="1"/>
        <end position="69"/>
    </location>
</feature>
<evidence type="ECO:0000313" key="3">
    <source>
        <dbReference type="Proteomes" id="UP000807469"/>
    </source>
</evidence>
<reference evidence="2" key="1">
    <citation type="submission" date="2020-11" db="EMBL/GenBank/DDBJ databases">
        <authorList>
            <consortium name="DOE Joint Genome Institute"/>
            <person name="Ahrendt S."/>
            <person name="Riley R."/>
            <person name="Andreopoulos W."/>
            <person name="Labutti K."/>
            <person name="Pangilinan J."/>
            <person name="Ruiz-Duenas F.J."/>
            <person name="Barrasa J.M."/>
            <person name="Sanchez-Garcia M."/>
            <person name="Camarero S."/>
            <person name="Miyauchi S."/>
            <person name="Serrano A."/>
            <person name="Linde D."/>
            <person name="Babiker R."/>
            <person name="Drula E."/>
            <person name="Ayuso-Fernandez I."/>
            <person name="Pacheco R."/>
            <person name="Padilla G."/>
            <person name="Ferreira P."/>
            <person name="Barriuso J."/>
            <person name="Kellner H."/>
            <person name="Castanera R."/>
            <person name="Alfaro M."/>
            <person name="Ramirez L."/>
            <person name="Pisabarro A.G."/>
            <person name="Kuo A."/>
            <person name="Tritt A."/>
            <person name="Lipzen A."/>
            <person name="He G."/>
            <person name="Yan M."/>
            <person name="Ng V."/>
            <person name="Cullen D."/>
            <person name="Martin F."/>
            <person name="Rosso M.-N."/>
            <person name="Henrissat B."/>
            <person name="Hibbett D."/>
            <person name="Martinez A.T."/>
            <person name="Grigoriev I.V."/>
        </authorList>
    </citation>
    <scope>NUCLEOTIDE SEQUENCE</scope>
    <source>
        <strain evidence="2">CIRM-BRFM 674</strain>
    </source>
</reference>
<dbReference type="Proteomes" id="UP000807469">
    <property type="component" value="Unassembled WGS sequence"/>
</dbReference>
<evidence type="ECO:0000313" key="2">
    <source>
        <dbReference type="EMBL" id="KAF9479314.1"/>
    </source>
</evidence>
<dbReference type="EMBL" id="MU155215">
    <property type="protein sequence ID" value="KAF9479314.1"/>
    <property type="molecule type" value="Genomic_DNA"/>
</dbReference>
<feature type="compositionally biased region" description="Polar residues" evidence="1">
    <location>
        <begin position="1"/>
        <end position="13"/>
    </location>
</feature>
<comment type="caution">
    <text evidence="2">The sequence shown here is derived from an EMBL/GenBank/DDBJ whole genome shotgun (WGS) entry which is preliminary data.</text>
</comment>
<feature type="compositionally biased region" description="Polar residues" evidence="1">
    <location>
        <begin position="25"/>
        <end position="46"/>
    </location>
</feature>
<protein>
    <submittedName>
        <fullName evidence="2">Uncharacterized protein</fullName>
    </submittedName>
</protein>
<name>A0A9P5Z1B2_9AGAR</name>
<keyword evidence="3" id="KW-1185">Reference proteome</keyword>
<sequence>MSGNRFHNQQGNHPYSYDPEYLNRPAQNQAVSQGHGSQRFNPTYSNDPPGGGHNPPYDIDPTGHYSQITQSSGNFQQYHHPHSASNYGHYNPQLAHTQAPNTGTYGSTLSVPSQYYFNAETFEMRSHPWENMRSFDVATFQQSFQGLVNYIDRNEFREVPVLDDAVSFSKMTTDDLGRIGVTKVTPNISCDECLTRLRRFLRHVTVQGITPMVYYQTALDDFFDARIANLKVTLHDIGKSAAKRPEARSRMVTDQIILLLIRFFRLYKKSPMLYPEYRISSAQNPVIIDYGRYRTYLTGVVDYALVDIRDTNQREKWENETSDSSQLAHNRTVSTSMDDYISDPTADPRPGLLFYEAKSVTEAGILANHIPQVAGESIAVMRAKKFKQVPWCLTTGTTWIFGHTAEDNGTFELSYTAPFHVTPHNVKDLLIFNAFWSMFTVTEIYKVLKNYI</sequence>
<dbReference type="AlphaFoldDB" id="A0A9P5Z1B2"/>
<gene>
    <name evidence="2" type="ORF">BDN70DRAFT_993532</name>
</gene>